<keyword evidence="4 6" id="KW-0472">Membrane</keyword>
<sequence length="584" mass="63512">MARKMTEKVEEGITPVAVDDQGQEQHADKTELSHLRKLSILIVMNTVSLVQAFDATCICVVLPSLARELNASFSEGLSMGSVFLLATAIAQPIFAEIAHVVGRRPAYIAALAIFITGTVFCGTANSSIMLLVGRAVQGVGSGGPQALSGLIHTDMFPIRQRSRLLAYQNVSWALGTIAGPLVGGAVVQNRDSHWKWIFWCTLPLLGSCLIGAMFLLGYDQDQRNLRFIKNLDWMGILLYIIASVSLLLPLTWGGSRYPWRSTPVIVPLIISTLAFIGLGFFENKTERAMFRKSMFQCRSTVLQFAGALIHGIVMWMVLYYLAVYFLGIKCQSPLMTGVWALPATITVAPMAAVVGFVASKTGRYMGFMLSGWTLLIIIFGSMTILDKDTSTSAVLIITLFVGIAMGLLIPVMTIGVQATVKGDGAGHAISMIYVLRTMGQCLGIAIGITVFSVQLEKEIKKMGVDADQTSNILKMIKASVEQGNLDQHEHMMNAVTVALQRLWMAASILAGLALILCLFARCPKLPKDSEAQDREEPRPEHGFWDTAIGQVWHCFSSKITSVRPCLHKATEQPDLGSGAIVAPK</sequence>
<feature type="transmembrane region" description="Helical" evidence="6">
    <location>
        <begin position="230"/>
        <end position="252"/>
    </location>
</feature>
<evidence type="ECO:0000256" key="5">
    <source>
        <dbReference type="ARBA" id="ARBA00023180"/>
    </source>
</evidence>
<dbReference type="Pfam" id="PF07690">
    <property type="entry name" value="MFS_1"/>
    <property type="match status" value="1"/>
</dbReference>
<evidence type="ECO:0000256" key="1">
    <source>
        <dbReference type="ARBA" id="ARBA00004141"/>
    </source>
</evidence>
<dbReference type="GO" id="GO:0022857">
    <property type="term" value="F:transmembrane transporter activity"/>
    <property type="evidence" value="ECO:0007669"/>
    <property type="project" value="InterPro"/>
</dbReference>
<feature type="transmembrane region" description="Helical" evidence="6">
    <location>
        <begin position="391"/>
        <end position="412"/>
    </location>
</feature>
<protein>
    <submittedName>
        <fullName evidence="8">Multidrug transporter</fullName>
    </submittedName>
</protein>
<comment type="caution">
    <text evidence="8">The sequence shown here is derived from an EMBL/GenBank/DDBJ whole genome shotgun (WGS) entry which is preliminary data.</text>
</comment>
<feature type="transmembrane region" description="Helical" evidence="6">
    <location>
        <begin position="433"/>
        <end position="453"/>
    </location>
</feature>
<reference evidence="8" key="2">
    <citation type="submission" date="2020-02" db="EMBL/GenBank/DDBJ databases">
        <title>Identification and distribution of gene clusters putatively required for synthesis of sphingolipid metabolism inhibitors in phylogenetically diverse species of the filamentous fungus Fusarium.</title>
        <authorList>
            <person name="Kim H.-S."/>
            <person name="Busman M."/>
            <person name="Brown D.W."/>
            <person name="Divon H."/>
            <person name="Uhlig S."/>
            <person name="Proctor R.H."/>
        </authorList>
    </citation>
    <scope>NUCLEOTIDE SEQUENCE</scope>
    <source>
        <strain evidence="8">NRRL 25174</strain>
    </source>
</reference>
<organism evidence="8 9">
    <name type="scientific">Fusarium beomiforme</name>
    <dbReference type="NCBI Taxonomy" id="44412"/>
    <lineage>
        <taxon>Eukaryota</taxon>
        <taxon>Fungi</taxon>
        <taxon>Dikarya</taxon>
        <taxon>Ascomycota</taxon>
        <taxon>Pezizomycotina</taxon>
        <taxon>Sordariomycetes</taxon>
        <taxon>Hypocreomycetidae</taxon>
        <taxon>Hypocreales</taxon>
        <taxon>Nectriaceae</taxon>
        <taxon>Fusarium</taxon>
        <taxon>Fusarium burgessii species complex</taxon>
    </lineage>
</organism>
<feature type="transmembrane region" description="Helical" evidence="6">
    <location>
        <begin position="196"/>
        <end position="218"/>
    </location>
</feature>
<dbReference type="EMBL" id="PVQB02000724">
    <property type="protein sequence ID" value="KAF4334163.1"/>
    <property type="molecule type" value="Genomic_DNA"/>
</dbReference>
<dbReference type="Proteomes" id="UP000730481">
    <property type="component" value="Unassembled WGS sequence"/>
</dbReference>
<feature type="domain" description="Major facilitator superfamily (MFS) profile" evidence="7">
    <location>
        <begin position="40"/>
        <end position="525"/>
    </location>
</feature>
<evidence type="ECO:0000256" key="4">
    <source>
        <dbReference type="ARBA" id="ARBA00023136"/>
    </source>
</evidence>
<keyword evidence="2 6" id="KW-0812">Transmembrane</keyword>
<evidence type="ECO:0000256" key="6">
    <source>
        <dbReference type="SAM" id="Phobius"/>
    </source>
</evidence>
<dbReference type="InterPro" id="IPR020846">
    <property type="entry name" value="MFS_dom"/>
</dbReference>
<feature type="transmembrane region" description="Helical" evidence="6">
    <location>
        <begin position="502"/>
        <end position="520"/>
    </location>
</feature>
<evidence type="ECO:0000313" key="8">
    <source>
        <dbReference type="EMBL" id="KAF4334163.1"/>
    </source>
</evidence>
<proteinExistence type="predicted"/>
<gene>
    <name evidence="8" type="ORF">FBEOM_11987</name>
</gene>
<feature type="transmembrane region" description="Helical" evidence="6">
    <location>
        <begin position="107"/>
        <end position="132"/>
    </location>
</feature>
<accession>A0A9P5A9M7</accession>
<dbReference type="InterPro" id="IPR011701">
    <property type="entry name" value="MFS"/>
</dbReference>
<dbReference type="InterPro" id="IPR036259">
    <property type="entry name" value="MFS_trans_sf"/>
</dbReference>
<evidence type="ECO:0000259" key="7">
    <source>
        <dbReference type="PROSITE" id="PS50850"/>
    </source>
</evidence>
<dbReference type="Gene3D" id="1.20.1720.10">
    <property type="entry name" value="Multidrug resistance protein D"/>
    <property type="match status" value="1"/>
</dbReference>
<feature type="transmembrane region" description="Helical" evidence="6">
    <location>
        <begin position="364"/>
        <end position="385"/>
    </location>
</feature>
<feature type="transmembrane region" description="Helical" evidence="6">
    <location>
        <begin position="338"/>
        <end position="357"/>
    </location>
</feature>
<dbReference type="PROSITE" id="PS50850">
    <property type="entry name" value="MFS"/>
    <property type="match status" value="1"/>
</dbReference>
<comment type="subcellular location">
    <subcellularLocation>
        <location evidence="1">Membrane</location>
        <topology evidence="1">Multi-pass membrane protein</topology>
    </subcellularLocation>
</comment>
<dbReference type="AlphaFoldDB" id="A0A9P5A9M7"/>
<dbReference type="GO" id="GO:0005886">
    <property type="term" value="C:plasma membrane"/>
    <property type="evidence" value="ECO:0007669"/>
    <property type="project" value="TreeGrafter"/>
</dbReference>
<evidence type="ECO:0000256" key="3">
    <source>
        <dbReference type="ARBA" id="ARBA00022989"/>
    </source>
</evidence>
<keyword evidence="5" id="KW-0325">Glycoprotein</keyword>
<evidence type="ECO:0000313" key="9">
    <source>
        <dbReference type="Proteomes" id="UP000730481"/>
    </source>
</evidence>
<feature type="transmembrane region" description="Helical" evidence="6">
    <location>
        <begin position="77"/>
        <end position="95"/>
    </location>
</feature>
<evidence type="ECO:0000256" key="2">
    <source>
        <dbReference type="ARBA" id="ARBA00022692"/>
    </source>
</evidence>
<feature type="transmembrane region" description="Helical" evidence="6">
    <location>
        <begin position="264"/>
        <end position="281"/>
    </location>
</feature>
<keyword evidence="9" id="KW-1185">Reference proteome</keyword>
<dbReference type="PANTHER" id="PTHR23501">
    <property type="entry name" value="MAJOR FACILITATOR SUPERFAMILY"/>
    <property type="match status" value="1"/>
</dbReference>
<feature type="transmembrane region" description="Helical" evidence="6">
    <location>
        <begin position="301"/>
        <end position="326"/>
    </location>
</feature>
<dbReference type="OrthoDB" id="2351791at2759"/>
<name>A0A9P5A9M7_9HYPO</name>
<reference evidence="8" key="1">
    <citation type="journal article" date="2017" name="Mycologia">
        <title>Fusarium algeriense, sp. nov., a novel toxigenic crown rot pathogen of durum wheat from Algeria is nested in the Fusarium burgessii species complex.</title>
        <authorList>
            <person name="Laraba I."/>
            <person name="Keddad A."/>
            <person name="Boureghda H."/>
            <person name="Abdallah N."/>
            <person name="Vaughan M.M."/>
            <person name="Proctor R.H."/>
            <person name="Busman M."/>
            <person name="O'Donnell K."/>
        </authorList>
    </citation>
    <scope>NUCLEOTIDE SEQUENCE</scope>
    <source>
        <strain evidence="8">NRRL 25174</strain>
    </source>
</reference>
<keyword evidence="3 6" id="KW-1133">Transmembrane helix</keyword>
<dbReference type="SUPFAM" id="SSF103473">
    <property type="entry name" value="MFS general substrate transporter"/>
    <property type="match status" value="1"/>
</dbReference>
<dbReference type="PANTHER" id="PTHR23501:SF149">
    <property type="entry name" value="MULTIDRUG TRANSPORTER, PUTATIVE (AFU_ORTHOLOGUE AFUA_5G10430)-RELATED"/>
    <property type="match status" value="1"/>
</dbReference>